<gene>
    <name evidence="9" type="ORF">CORC01_08401</name>
</gene>
<feature type="region of interest" description="Disordered" evidence="6">
    <location>
        <begin position="475"/>
        <end position="502"/>
    </location>
</feature>
<proteinExistence type="inferred from homology"/>
<keyword evidence="2 7" id="KW-0812">Transmembrane</keyword>
<dbReference type="InterPro" id="IPR049326">
    <property type="entry name" value="Rhodopsin_dom_fungi"/>
</dbReference>
<protein>
    <submittedName>
        <fullName evidence="9">Integral membrane protein</fullName>
    </submittedName>
</protein>
<dbReference type="AlphaFoldDB" id="A0A1G4B4H4"/>
<feature type="domain" description="Rhodopsin" evidence="8">
    <location>
        <begin position="56"/>
        <end position="306"/>
    </location>
</feature>
<feature type="transmembrane region" description="Helical" evidence="7">
    <location>
        <begin position="200"/>
        <end position="225"/>
    </location>
</feature>
<feature type="transmembrane region" description="Helical" evidence="7">
    <location>
        <begin position="36"/>
        <end position="56"/>
    </location>
</feature>
<dbReference type="EMBL" id="MJBS01000071">
    <property type="protein sequence ID" value="OHE96329.1"/>
    <property type="molecule type" value="Genomic_DNA"/>
</dbReference>
<keyword evidence="4 7" id="KW-0472">Membrane</keyword>
<evidence type="ECO:0000256" key="2">
    <source>
        <dbReference type="ARBA" id="ARBA00022692"/>
    </source>
</evidence>
<evidence type="ECO:0000256" key="1">
    <source>
        <dbReference type="ARBA" id="ARBA00004141"/>
    </source>
</evidence>
<dbReference type="PANTHER" id="PTHR33048:SF47">
    <property type="entry name" value="INTEGRAL MEMBRANE PROTEIN-RELATED"/>
    <property type="match status" value="1"/>
</dbReference>
<accession>A0A1G4B4H4</accession>
<reference evidence="9 10" key="1">
    <citation type="submission" date="2016-09" db="EMBL/GenBank/DDBJ databases">
        <authorList>
            <person name="Capua I."/>
            <person name="De Benedictis P."/>
            <person name="Joannis T."/>
            <person name="Lombin L.H."/>
            <person name="Cattoli G."/>
        </authorList>
    </citation>
    <scope>NUCLEOTIDE SEQUENCE [LARGE SCALE GENOMIC DNA]</scope>
    <source>
        <strain evidence="9 10">IMI 309357</strain>
    </source>
</reference>
<dbReference type="GO" id="GO:0016020">
    <property type="term" value="C:membrane"/>
    <property type="evidence" value="ECO:0007669"/>
    <property type="project" value="UniProtKB-SubCell"/>
</dbReference>
<dbReference type="Pfam" id="PF20684">
    <property type="entry name" value="Fung_rhodopsin"/>
    <property type="match status" value="1"/>
</dbReference>
<dbReference type="RefSeq" id="XP_022473489.1">
    <property type="nucleotide sequence ID" value="XM_022620032.1"/>
</dbReference>
<evidence type="ECO:0000256" key="6">
    <source>
        <dbReference type="SAM" id="MobiDB-lite"/>
    </source>
</evidence>
<evidence type="ECO:0000256" key="5">
    <source>
        <dbReference type="ARBA" id="ARBA00038359"/>
    </source>
</evidence>
<keyword evidence="10" id="KW-1185">Reference proteome</keyword>
<organism evidence="9 10">
    <name type="scientific">Colletotrichum orchidophilum</name>
    <dbReference type="NCBI Taxonomy" id="1209926"/>
    <lineage>
        <taxon>Eukaryota</taxon>
        <taxon>Fungi</taxon>
        <taxon>Dikarya</taxon>
        <taxon>Ascomycota</taxon>
        <taxon>Pezizomycotina</taxon>
        <taxon>Sordariomycetes</taxon>
        <taxon>Hypocreomycetidae</taxon>
        <taxon>Glomerellales</taxon>
        <taxon>Glomerellaceae</taxon>
        <taxon>Colletotrichum</taxon>
    </lineage>
</organism>
<feature type="transmembrane region" description="Helical" evidence="7">
    <location>
        <begin position="68"/>
        <end position="91"/>
    </location>
</feature>
<feature type="region of interest" description="Disordered" evidence="6">
    <location>
        <begin position="529"/>
        <end position="553"/>
    </location>
</feature>
<dbReference type="InterPro" id="IPR052337">
    <property type="entry name" value="SAT4-like"/>
</dbReference>
<sequence length="553" mass="60525">MSNFSSISLNLTHPHTSSSSTTIPATVLKEIQDANVPLFMMGLLLPHALCTLFTSARFASRLWVTCKWFLEDTLILIAWVFSTTLCVVYSITANTPSLLGAPSSSSSSLADTDANPYIMRTYLGLIYYQITLVFTKLSILALYLRVFASSSPRPRDRLIARAAVAFVLFYTFPLLLMSFLQCNPVQGQFFSHPTQVCFRFPDLLIASASLHSATDAWLVAMVVPFIARLDLPRRQKIALACVMSLGVLVIVASMVRLQLSLHLHYRPNDDDAGVRNTLGFFVMTVLECDLGLICASAPTLRPLLARLFPSVVMNTAKRRSLESGAETQSFDLTSLTYHGYPWTEPSTPAGIAARSRNASISSHLNKLRMPVPPLPVLTLAQLGPPTLGLGSLITGAAPRRPKRSWPVTEDGTPILFETSERERGGYASQASSVYSQDMTCAGDDAWREEEYETKGGVILKTMRVSLRSEYVTQNDSEGGARVAPASIDRSSPVSGLSGDTWPVTVDRSRVGMTGRNAVEGRLGGVVNEIPREEAVESETPEVPKRSPLRNSER</sequence>
<evidence type="ECO:0000256" key="4">
    <source>
        <dbReference type="ARBA" id="ARBA00023136"/>
    </source>
</evidence>
<dbReference type="OrthoDB" id="444631at2759"/>
<evidence type="ECO:0000313" key="9">
    <source>
        <dbReference type="EMBL" id="OHE96329.1"/>
    </source>
</evidence>
<feature type="transmembrane region" description="Helical" evidence="7">
    <location>
        <begin position="237"/>
        <end position="257"/>
    </location>
</feature>
<dbReference type="PANTHER" id="PTHR33048">
    <property type="entry name" value="PTH11-LIKE INTEGRAL MEMBRANE PROTEIN (AFU_ORTHOLOGUE AFUA_5G11245)"/>
    <property type="match status" value="1"/>
</dbReference>
<evidence type="ECO:0000313" key="10">
    <source>
        <dbReference type="Proteomes" id="UP000176998"/>
    </source>
</evidence>
<dbReference type="GeneID" id="34561542"/>
<evidence type="ECO:0000256" key="7">
    <source>
        <dbReference type="SAM" id="Phobius"/>
    </source>
</evidence>
<comment type="similarity">
    <text evidence="5">Belongs to the SAT4 family.</text>
</comment>
<feature type="transmembrane region" description="Helical" evidence="7">
    <location>
        <begin position="126"/>
        <end position="146"/>
    </location>
</feature>
<comment type="subcellular location">
    <subcellularLocation>
        <location evidence="1">Membrane</location>
        <topology evidence="1">Multi-pass membrane protein</topology>
    </subcellularLocation>
</comment>
<evidence type="ECO:0000259" key="8">
    <source>
        <dbReference type="Pfam" id="PF20684"/>
    </source>
</evidence>
<dbReference type="Proteomes" id="UP000176998">
    <property type="component" value="Unassembled WGS sequence"/>
</dbReference>
<dbReference type="STRING" id="1209926.A0A1G4B4H4"/>
<comment type="caution">
    <text evidence="9">The sequence shown here is derived from an EMBL/GenBank/DDBJ whole genome shotgun (WGS) entry which is preliminary data.</text>
</comment>
<evidence type="ECO:0000256" key="3">
    <source>
        <dbReference type="ARBA" id="ARBA00022989"/>
    </source>
</evidence>
<feature type="transmembrane region" description="Helical" evidence="7">
    <location>
        <begin position="158"/>
        <end position="180"/>
    </location>
</feature>
<keyword evidence="3 7" id="KW-1133">Transmembrane helix</keyword>
<name>A0A1G4B4H4_9PEZI</name>